<gene>
    <name evidence="1" type="ORF">NC595_18545</name>
</gene>
<proteinExistence type="predicted"/>
<reference evidence="1 2" key="1">
    <citation type="submission" date="2022-06" db="EMBL/GenBank/DDBJ databases">
        <title>Dyella sp. Sa strain:Sa Genome sequencing.</title>
        <authorList>
            <person name="Park S."/>
        </authorList>
    </citation>
    <scope>NUCLEOTIDE SEQUENCE [LARGE SCALE GENOMIC DNA]</scope>
    <source>
        <strain evidence="1 2">Sa</strain>
    </source>
</reference>
<keyword evidence="2" id="KW-1185">Reference proteome</keyword>
<dbReference type="InterPro" id="IPR010877">
    <property type="entry name" value="Phage_Mu_Gp46"/>
</dbReference>
<name>A0ABT1FIP2_9GAMM</name>
<dbReference type="Proteomes" id="UP001204615">
    <property type="component" value="Unassembled WGS sequence"/>
</dbReference>
<organism evidence="1 2">
    <name type="scientific">Dyella lutea</name>
    <dbReference type="NCBI Taxonomy" id="2950441"/>
    <lineage>
        <taxon>Bacteria</taxon>
        <taxon>Pseudomonadati</taxon>
        <taxon>Pseudomonadota</taxon>
        <taxon>Gammaproteobacteria</taxon>
        <taxon>Lysobacterales</taxon>
        <taxon>Rhodanobacteraceae</taxon>
        <taxon>Dyella</taxon>
    </lineage>
</organism>
<evidence type="ECO:0000313" key="1">
    <source>
        <dbReference type="EMBL" id="MCP1376052.1"/>
    </source>
</evidence>
<dbReference type="EMBL" id="JAMZEK010000004">
    <property type="protein sequence ID" value="MCP1376052.1"/>
    <property type="molecule type" value="Genomic_DNA"/>
</dbReference>
<accession>A0ABT1FIP2</accession>
<dbReference type="Pfam" id="PF07409">
    <property type="entry name" value="GP46"/>
    <property type="match status" value="1"/>
</dbReference>
<dbReference type="RefSeq" id="WP_253568858.1">
    <property type="nucleotide sequence ID" value="NZ_JAMZEK010000004.1"/>
</dbReference>
<sequence length="148" mass="16007">MTDITTTWDVANSRGDWSISGGALQSGDDITTAALISLFTDRQATASDPLPDASGDRRGWWGDLDEDVPIGSRLWILSRSKLTQQVALAAKGYMAEALQWLIDDGVAASVEVTTAIQGRSQLAAVVVIKQSNGQLRTLQFNWAWDQLA</sequence>
<protein>
    <submittedName>
        <fullName evidence="1">Phage GP46 family protein</fullName>
    </submittedName>
</protein>
<evidence type="ECO:0000313" key="2">
    <source>
        <dbReference type="Proteomes" id="UP001204615"/>
    </source>
</evidence>
<comment type="caution">
    <text evidence="1">The sequence shown here is derived from an EMBL/GenBank/DDBJ whole genome shotgun (WGS) entry which is preliminary data.</text>
</comment>